<protein>
    <recommendedName>
        <fullName evidence="1 7">Transcriptional regulator MraZ</fullName>
    </recommendedName>
</protein>
<dbReference type="PROSITE" id="PS51740">
    <property type="entry name" value="SPOVT_ABRB"/>
    <property type="match status" value="2"/>
</dbReference>
<keyword evidence="6 7" id="KW-0804">Transcription</keyword>
<dbReference type="AlphaFoldDB" id="A0A1G2PJ73"/>
<name>A0A1G2PJ73_TERXR</name>
<keyword evidence="5 7" id="KW-0238">DNA-binding</keyword>
<dbReference type="EMBL" id="MHST01000021">
    <property type="protein sequence ID" value="OHA48356.1"/>
    <property type="molecule type" value="Genomic_DNA"/>
</dbReference>
<dbReference type="SUPFAM" id="SSF89447">
    <property type="entry name" value="AbrB/MazE/MraZ-like"/>
    <property type="match status" value="1"/>
</dbReference>
<evidence type="ECO:0000259" key="8">
    <source>
        <dbReference type="PROSITE" id="PS51740"/>
    </source>
</evidence>
<dbReference type="STRING" id="1802363.A2682_02880"/>
<evidence type="ECO:0000256" key="1">
    <source>
        <dbReference type="ARBA" id="ARBA00013860"/>
    </source>
</evidence>
<evidence type="ECO:0000256" key="5">
    <source>
        <dbReference type="ARBA" id="ARBA00023125"/>
    </source>
</evidence>
<dbReference type="GO" id="GO:0051301">
    <property type="term" value="P:cell division"/>
    <property type="evidence" value="ECO:0007669"/>
    <property type="project" value="UniProtKB-KW"/>
</dbReference>
<dbReference type="InterPro" id="IPR035642">
    <property type="entry name" value="MraZ_N"/>
</dbReference>
<evidence type="ECO:0000256" key="2">
    <source>
        <dbReference type="ARBA" id="ARBA00022490"/>
    </source>
</evidence>
<dbReference type="GO" id="GO:0000976">
    <property type="term" value="F:transcription cis-regulatory region binding"/>
    <property type="evidence" value="ECO:0007669"/>
    <property type="project" value="TreeGrafter"/>
</dbReference>
<comment type="similarity">
    <text evidence="7">Belongs to the MraZ family.</text>
</comment>
<dbReference type="InterPro" id="IPR037914">
    <property type="entry name" value="SpoVT-AbrB_sf"/>
</dbReference>
<dbReference type="GO" id="GO:0005737">
    <property type="term" value="C:cytoplasm"/>
    <property type="evidence" value="ECO:0007669"/>
    <property type="project" value="UniProtKB-UniRule"/>
</dbReference>
<evidence type="ECO:0000256" key="6">
    <source>
        <dbReference type="ARBA" id="ARBA00023163"/>
    </source>
</evidence>
<comment type="subunit">
    <text evidence="7">Forms oligomers.</text>
</comment>
<dbReference type="NCBIfam" id="TIGR00242">
    <property type="entry name" value="division/cell wall cluster transcriptional repressor MraZ"/>
    <property type="match status" value="1"/>
</dbReference>
<dbReference type="HAMAP" id="MF_01008">
    <property type="entry name" value="MraZ"/>
    <property type="match status" value="1"/>
</dbReference>
<keyword evidence="2 7" id="KW-0963">Cytoplasm</keyword>
<accession>A0A1G2PJ73</accession>
<evidence type="ECO:0000256" key="4">
    <source>
        <dbReference type="ARBA" id="ARBA00023015"/>
    </source>
</evidence>
<dbReference type="PANTHER" id="PTHR34701">
    <property type="entry name" value="TRANSCRIPTIONAL REGULATOR MRAZ"/>
    <property type="match status" value="1"/>
</dbReference>
<dbReference type="InterPro" id="IPR038619">
    <property type="entry name" value="MraZ_sf"/>
</dbReference>
<evidence type="ECO:0000256" key="7">
    <source>
        <dbReference type="HAMAP-Rule" id="MF_01008"/>
    </source>
</evidence>
<dbReference type="Gene3D" id="3.40.1550.20">
    <property type="entry name" value="Transcriptional regulator MraZ domain"/>
    <property type="match status" value="1"/>
</dbReference>
<comment type="caution">
    <text evidence="9">The sequence shown here is derived from an EMBL/GenBank/DDBJ whole genome shotgun (WGS) entry which is preliminary data.</text>
</comment>
<gene>
    <name evidence="7" type="primary">mraZ</name>
    <name evidence="9" type="ORF">A2682_02880</name>
</gene>
<dbReference type="Pfam" id="PF02381">
    <property type="entry name" value="MraZ"/>
    <property type="match status" value="2"/>
</dbReference>
<evidence type="ECO:0000313" key="10">
    <source>
        <dbReference type="Proteomes" id="UP000178690"/>
    </source>
</evidence>
<dbReference type="GO" id="GO:0003700">
    <property type="term" value="F:DNA-binding transcription factor activity"/>
    <property type="evidence" value="ECO:0007669"/>
    <property type="project" value="UniProtKB-UniRule"/>
</dbReference>
<dbReference type="PANTHER" id="PTHR34701:SF1">
    <property type="entry name" value="TRANSCRIPTIONAL REGULATOR MRAZ"/>
    <property type="match status" value="1"/>
</dbReference>
<keyword evidence="9" id="KW-0132">Cell division</keyword>
<dbReference type="GO" id="GO:2000143">
    <property type="term" value="P:negative regulation of DNA-templated transcription initiation"/>
    <property type="evidence" value="ECO:0007669"/>
    <property type="project" value="TreeGrafter"/>
</dbReference>
<evidence type="ECO:0000313" key="9">
    <source>
        <dbReference type="EMBL" id="OHA48356.1"/>
    </source>
</evidence>
<dbReference type="InterPro" id="IPR007159">
    <property type="entry name" value="SpoVT-AbrB_dom"/>
</dbReference>
<evidence type="ECO:0000256" key="3">
    <source>
        <dbReference type="ARBA" id="ARBA00022737"/>
    </source>
</evidence>
<dbReference type="CDD" id="cd16320">
    <property type="entry name" value="MraZ_N"/>
    <property type="match status" value="1"/>
</dbReference>
<dbReference type="InterPro" id="IPR020603">
    <property type="entry name" value="MraZ_dom"/>
</dbReference>
<sequence length="144" mass="16364">MLVGEYRHVLDVKKRLAVPAKFRKDLGNRVVLTRGLDACLFLYPERSWIELADRLGKLPTGQAGTRSFVRLMLAGAAEAEVDRLGRILVPEYLRAYATLGRKVVLAGLFNRVEIWDETLWREYQKKSEQNASEIAEKLGEIGAY</sequence>
<reference evidence="9 10" key="1">
    <citation type="journal article" date="2016" name="Nat. Commun.">
        <title>Thousands of microbial genomes shed light on interconnected biogeochemical processes in an aquifer system.</title>
        <authorList>
            <person name="Anantharaman K."/>
            <person name="Brown C.T."/>
            <person name="Hug L.A."/>
            <person name="Sharon I."/>
            <person name="Castelle C.J."/>
            <person name="Probst A.J."/>
            <person name="Thomas B.C."/>
            <person name="Singh A."/>
            <person name="Wilkins M.J."/>
            <person name="Karaoz U."/>
            <person name="Brodie E.L."/>
            <person name="Williams K.H."/>
            <person name="Hubbard S.S."/>
            <person name="Banfield J.F."/>
        </authorList>
    </citation>
    <scope>NUCLEOTIDE SEQUENCE [LARGE SCALE GENOMIC DNA]</scope>
    <source>
        <strain evidence="10">RIFCSPHIGHO2_01_FULL_58_15</strain>
    </source>
</reference>
<keyword evidence="9" id="KW-0131">Cell cycle</keyword>
<dbReference type="GO" id="GO:0009295">
    <property type="term" value="C:nucleoid"/>
    <property type="evidence" value="ECO:0007669"/>
    <property type="project" value="UniProtKB-SubCell"/>
</dbReference>
<dbReference type="CDD" id="cd16321">
    <property type="entry name" value="MraZ_C"/>
    <property type="match status" value="1"/>
</dbReference>
<feature type="domain" description="SpoVT-AbrB" evidence="8">
    <location>
        <begin position="5"/>
        <end position="47"/>
    </location>
</feature>
<comment type="subcellular location">
    <subcellularLocation>
        <location evidence="7">Cytoplasm</location>
        <location evidence="7">Nucleoid</location>
    </subcellularLocation>
</comment>
<organism evidence="9 10">
    <name type="scientific">Terrybacteria sp. (strain RIFCSPHIGHO2_01_FULL_58_15)</name>
    <dbReference type="NCBI Taxonomy" id="1802363"/>
    <lineage>
        <taxon>Bacteria</taxon>
        <taxon>Candidatus Terryibacteriota</taxon>
    </lineage>
</organism>
<feature type="domain" description="SpoVT-AbrB" evidence="8">
    <location>
        <begin position="76"/>
        <end position="119"/>
    </location>
</feature>
<dbReference type="InterPro" id="IPR003444">
    <property type="entry name" value="MraZ"/>
</dbReference>
<proteinExistence type="inferred from homology"/>
<dbReference type="InterPro" id="IPR035644">
    <property type="entry name" value="MraZ_C"/>
</dbReference>
<keyword evidence="3" id="KW-0677">Repeat</keyword>
<keyword evidence="4 7" id="KW-0805">Transcription regulation</keyword>
<dbReference type="Proteomes" id="UP000178690">
    <property type="component" value="Unassembled WGS sequence"/>
</dbReference>